<dbReference type="Proteomes" id="UP001157017">
    <property type="component" value="Unassembled WGS sequence"/>
</dbReference>
<evidence type="ECO:0000313" key="3">
    <source>
        <dbReference type="EMBL" id="GMA88190.1"/>
    </source>
</evidence>
<dbReference type="PANTHER" id="PTHR39465:SF1">
    <property type="entry name" value="DNA LIGASE D 3'-PHOSPHOESTERASE DOMAIN-CONTAINING PROTEIN"/>
    <property type="match status" value="1"/>
</dbReference>
<accession>A0ABQ6JLR5</accession>
<comment type="caution">
    <text evidence="3">The sequence shown here is derived from an EMBL/GenBank/DDBJ whole genome shotgun (WGS) entry which is preliminary data.</text>
</comment>
<evidence type="ECO:0000259" key="2">
    <source>
        <dbReference type="Pfam" id="PF13298"/>
    </source>
</evidence>
<sequence>MSSRDLPAVARLAQRPGVRSPGNRPIIALEPGDKVTHESFGLGTVLGVEGEGDKTIAKVDFGSEGEKRLLLRYAPVEKALTPVAEAGGAQPERPAFVLHDHRVPRPHFDLRLEIEGVLRSWAVPRGLPTDVRHDRLAVAVPDHDLDHLTYTDADKSVADTGWWELESLRDTRFRFVLHGRDGARRYALIHTDAATGGTSLAAAPGQGPAERLSARSARRGRRARGAG</sequence>
<feature type="compositionally biased region" description="Basic residues" evidence="1">
    <location>
        <begin position="216"/>
        <end position="227"/>
    </location>
</feature>
<evidence type="ECO:0000256" key="1">
    <source>
        <dbReference type="SAM" id="MobiDB-lite"/>
    </source>
</evidence>
<gene>
    <name evidence="3" type="ORF">GCM10025868_34400</name>
</gene>
<feature type="region of interest" description="Disordered" evidence="1">
    <location>
        <begin position="197"/>
        <end position="227"/>
    </location>
</feature>
<organism evidence="3 4">
    <name type="scientific">Angustibacter aerolatus</name>
    <dbReference type="NCBI Taxonomy" id="1162965"/>
    <lineage>
        <taxon>Bacteria</taxon>
        <taxon>Bacillati</taxon>
        <taxon>Actinomycetota</taxon>
        <taxon>Actinomycetes</taxon>
        <taxon>Kineosporiales</taxon>
        <taxon>Kineosporiaceae</taxon>
    </lineage>
</organism>
<dbReference type="InterPro" id="IPR014144">
    <property type="entry name" value="LigD_PE_domain"/>
</dbReference>
<keyword evidence="4" id="KW-1185">Reference proteome</keyword>
<feature type="domain" description="DNA ligase D 3'-phosphoesterase" evidence="2">
    <location>
        <begin position="99"/>
        <end position="189"/>
    </location>
</feature>
<protein>
    <recommendedName>
        <fullName evidence="2">DNA ligase D 3'-phosphoesterase domain-containing protein</fullName>
    </recommendedName>
</protein>
<dbReference type="Pfam" id="PF21196">
    <property type="entry name" value="PcrA_UvrD_tudor"/>
    <property type="match status" value="1"/>
</dbReference>
<dbReference type="EMBL" id="BSUZ01000001">
    <property type="protein sequence ID" value="GMA88190.1"/>
    <property type="molecule type" value="Genomic_DNA"/>
</dbReference>
<name>A0ABQ6JLR5_9ACTN</name>
<reference evidence="4" key="1">
    <citation type="journal article" date="2019" name="Int. J. Syst. Evol. Microbiol.">
        <title>The Global Catalogue of Microorganisms (GCM) 10K type strain sequencing project: providing services to taxonomists for standard genome sequencing and annotation.</title>
        <authorList>
            <consortium name="The Broad Institute Genomics Platform"/>
            <consortium name="The Broad Institute Genome Sequencing Center for Infectious Disease"/>
            <person name="Wu L."/>
            <person name="Ma J."/>
        </authorList>
    </citation>
    <scope>NUCLEOTIDE SEQUENCE [LARGE SCALE GENOMIC DNA]</scope>
    <source>
        <strain evidence="4">NBRC 108730</strain>
    </source>
</reference>
<dbReference type="PANTHER" id="PTHR39465">
    <property type="entry name" value="DNA LIGASE D, 3'-PHOSPHOESTERASE DOMAIN"/>
    <property type="match status" value="1"/>
</dbReference>
<evidence type="ECO:0000313" key="4">
    <source>
        <dbReference type="Proteomes" id="UP001157017"/>
    </source>
</evidence>
<proteinExistence type="predicted"/>
<dbReference type="Pfam" id="PF13298">
    <property type="entry name" value="LigD_N"/>
    <property type="match status" value="1"/>
</dbReference>
<feature type="region of interest" description="Disordered" evidence="1">
    <location>
        <begin position="1"/>
        <end position="24"/>
    </location>
</feature>